<dbReference type="PROSITE" id="PS50966">
    <property type="entry name" value="ZF_SWIM"/>
    <property type="match status" value="1"/>
</dbReference>
<dbReference type="RefSeq" id="WP_010119278.1">
    <property type="nucleotide sequence ID" value="NZ_DAITTW010000118.1"/>
</dbReference>
<keyword evidence="1" id="KW-0862">Zinc</keyword>
<dbReference type="InterPro" id="IPR007527">
    <property type="entry name" value="Znf_SWIM"/>
</dbReference>
<feature type="compositionally biased region" description="Basic and acidic residues" evidence="2">
    <location>
        <begin position="52"/>
        <end position="67"/>
    </location>
</feature>
<keyword evidence="1" id="KW-0479">Metal-binding</keyword>
<evidence type="ECO:0000313" key="5">
    <source>
        <dbReference type="Proteomes" id="UP000261739"/>
    </source>
</evidence>
<evidence type="ECO:0000256" key="2">
    <source>
        <dbReference type="SAM" id="MobiDB-lite"/>
    </source>
</evidence>
<organism evidence="4 5">
    <name type="scientific">Corynebacterium nuruki</name>
    <dbReference type="NCBI Taxonomy" id="1032851"/>
    <lineage>
        <taxon>Bacteria</taxon>
        <taxon>Bacillati</taxon>
        <taxon>Actinomycetota</taxon>
        <taxon>Actinomycetes</taxon>
        <taxon>Mycobacteriales</taxon>
        <taxon>Corynebacteriaceae</taxon>
        <taxon>Corynebacterium</taxon>
    </lineage>
</organism>
<evidence type="ECO:0000313" key="4">
    <source>
        <dbReference type="EMBL" id="HCT15009.1"/>
    </source>
</evidence>
<dbReference type="Pfam" id="PF04434">
    <property type="entry name" value="SWIM"/>
    <property type="match status" value="1"/>
</dbReference>
<dbReference type="PANTHER" id="PTHR38133:SF1">
    <property type="entry name" value="SLR1429 PROTEIN"/>
    <property type="match status" value="1"/>
</dbReference>
<dbReference type="EMBL" id="DQID01000247">
    <property type="protein sequence ID" value="HCT15009.1"/>
    <property type="molecule type" value="Genomic_DNA"/>
</dbReference>
<feature type="domain" description="SWIM-type" evidence="3">
    <location>
        <begin position="185"/>
        <end position="220"/>
    </location>
</feature>
<feature type="region of interest" description="Disordered" evidence="2">
    <location>
        <begin position="1"/>
        <end position="89"/>
    </location>
</feature>
<dbReference type="GO" id="GO:0008270">
    <property type="term" value="F:zinc ion binding"/>
    <property type="evidence" value="ECO:0007669"/>
    <property type="project" value="UniProtKB-KW"/>
</dbReference>
<dbReference type="STRING" id="863239.GCA_000213935_02334"/>
<name>A0A3D4T0F9_9CORY</name>
<dbReference type="AlphaFoldDB" id="A0A3D4T0F9"/>
<gene>
    <name evidence="4" type="ORF">DIW82_09580</name>
</gene>
<comment type="caution">
    <text evidence="4">The sequence shown here is derived from an EMBL/GenBank/DDBJ whole genome shotgun (WGS) entry which is preliminary data.</text>
</comment>
<evidence type="ECO:0000256" key="1">
    <source>
        <dbReference type="PROSITE-ProRule" id="PRU00325"/>
    </source>
</evidence>
<dbReference type="Proteomes" id="UP000261739">
    <property type="component" value="Unassembled WGS sequence"/>
</dbReference>
<protein>
    <recommendedName>
        <fullName evidence="3">SWIM-type domain-containing protein</fullName>
    </recommendedName>
</protein>
<evidence type="ECO:0000259" key="3">
    <source>
        <dbReference type="PROSITE" id="PS50966"/>
    </source>
</evidence>
<proteinExistence type="predicted"/>
<keyword evidence="1" id="KW-0863">Zinc-finger</keyword>
<feature type="region of interest" description="Disordered" evidence="2">
    <location>
        <begin position="346"/>
        <end position="366"/>
    </location>
</feature>
<dbReference type="PANTHER" id="PTHR38133">
    <property type="entry name" value="SLR1429 PROTEIN"/>
    <property type="match status" value="1"/>
</dbReference>
<accession>A0A3D4T0F9</accession>
<reference evidence="4 5" key="1">
    <citation type="journal article" date="2018" name="Nat. Biotechnol.">
        <title>A standardized bacterial taxonomy based on genome phylogeny substantially revises the tree of life.</title>
        <authorList>
            <person name="Parks D.H."/>
            <person name="Chuvochina M."/>
            <person name="Waite D.W."/>
            <person name="Rinke C."/>
            <person name="Skarshewski A."/>
            <person name="Chaumeil P.A."/>
            <person name="Hugenholtz P."/>
        </authorList>
    </citation>
    <scope>NUCLEOTIDE SEQUENCE [LARGE SCALE GENOMIC DNA]</scope>
    <source>
        <strain evidence="4">UBA11247</strain>
    </source>
</reference>
<sequence length="366" mass="39600">MTDRTDGTGGTGGTGRNRKTGSGRLGRPHPEWGDNVIEGDFGAASRRRAGRRRAERDRQEAEQRQEQASRQVASRTRRRETRRSEASGKEGWAAELVLRSVSAGADTGRMSRGLTYYRDGAVFQLSAELGQVNALVRGSQLEPFEVQMRWRPLSPHQVSYVTGEITEHPDNLRLLLAGRAPQDAVSAVLFRESDFMDSWCTCPDHGVVCKHRIAVAHELGVCFTRDPAEFLSWRGLDPEALIAATTAGASGGDGAAAPVGASGVGGADAAGGAGGDATVVPDHRYTPTEFWGDPDRIPQWDPLVPEPGLELGDHSARDTAVRAVSWNTVDQLNVLSQLEDCYDIFTGRDSDGPTVSDGRDRSDRHD</sequence>